<dbReference type="Gene3D" id="3.40.720.10">
    <property type="entry name" value="Alkaline Phosphatase, subunit A"/>
    <property type="match status" value="1"/>
</dbReference>
<dbReference type="PANTHER" id="PTHR10151">
    <property type="entry name" value="ECTONUCLEOTIDE PYROPHOSPHATASE/PHOSPHODIESTERASE"/>
    <property type="match status" value="1"/>
</dbReference>
<reference evidence="1 2" key="1">
    <citation type="submission" date="2011-08" db="EMBL/GenBank/DDBJ databases">
        <title>The Genome Sequence of Clostridium orbiscindens 1_3_50AFAA.</title>
        <authorList>
            <consortium name="The Broad Institute Genome Sequencing Platform"/>
            <person name="Earl A."/>
            <person name="Ward D."/>
            <person name="Feldgarden M."/>
            <person name="Gevers D."/>
            <person name="Daigneault M."/>
            <person name="Strauss J."/>
            <person name="Allen-Vercoe E."/>
            <person name="Young S.K."/>
            <person name="Zeng Q."/>
            <person name="Gargeya S."/>
            <person name="Fitzgerald M."/>
            <person name="Haas B."/>
            <person name="Abouelleil A."/>
            <person name="Alvarado L."/>
            <person name="Arachchi H.M."/>
            <person name="Berlin A."/>
            <person name="Brown A."/>
            <person name="Chapman S.B."/>
            <person name="Chen Z."/>
            <person name="Dunbar C."/>
            <person name="Freedman E."/>
            <person name="Gearin G."/>
            <person name="Gellesch M."/>
            <person name="Goldberg J."/>
            <person name="Griggs A."/>
            <person name="Gujja S."/>
            <person name="Heiman D."/>
            <person name="Howarth C."/>
            <person name="Larson L."/>
            <person name="Lui A."/>
            <person name="MacDonald P.J.P."/>
            <person name="Montmayeur A."/>
            <person name="Murphy C."/>
            <person name="Neiman D."/>
            <person name="Pearson M."/>
            <person name="Priest M."/>
            <person name="Roberts A."/>
            <person name="Saif S."/>
            <person name="Shea T."/>
            <person name="Shenoy N."/>
            <person name="Sisk P."/>
            <person name="Stolte C."/>
            <person name="Sykes S."/>
            <person name="Wortman J."/>
            <person name="Nusbaum C."/>
            <person name="Birren B."/>
        </authorList>
    </citation>
    <scope>NUCLEOTIDE SEQUENCE [LARGE SCALE GENOMIC DNA]</scope>
    <source>
        <strain evidence="1 2">1_3_50AFAA</strain>
    </source>
</reference>
<dbReference type="eggNOG" id="COG1524">
    <property type="taxonomic scope" value="Bacteria"/>
</dbReference>
<evidence type="ECO:0000313" key="2">
    <source>
        <dbReference type="Proteomes" id="UP000029585"/>
    </source>
</evidence>
<dbReference type="InterPro" id="IPR002591">
    <property type="entry name" value="Phosphodiest/P_Trfase"/>
</dbReference>
<protein>
    <recommendedName>
        <fullName evidence="3">Type I phosphodiesterase/nucleotide pyrophosphatase</fullName>
    </recommendedName>
</protein>
<dbReference type="Proteomes" id="UP000029585">
    <property type="component" value="Unassembled WGS sequence"/>
</dbReference>
<organism evidence="1 2">
    <name type="scientific">Flavonifractor plautii 1_3_50AFAA</name>
    <dbReference type="NCBI Taxonomy" id="742738"/>
    <lineage>
        <taxon>Bacteria</taxon>
        <taxon>Bacillati</taxon>
        <taxon>Bacillota</taxon>
        <taxon>Clostridia</taxon>
        <taxon>Eubacteriales</taxon>
        <taxon>Oscillospiraceae</taxon>
        <taxon>Flavonifractor</taxon>
    </lineage>
</organism>
<gene>
    <name evidence="1" type="ORF">HMPREF9460_00331</name>
</gene>
<dbReference type="CDD" id="cd16018">
    <property type="entry name" value="Enpp"/>
    <property type="match status" value="1"/>
</dbReference>
<dbReference type="EMBL" id="ADLO01000010">
    <property type="protein sequence ID" value="KGF57233.1"/>
    <property type="molecule type" value="Genomic_DNA"/>
</dbReference>
<proteinExistence type="predicted"/>
<dbReference type="Pfam" id="PF01663">
    <property type="entry name" value="Phosphodiest"/>
    <property type="match status" value="1"/>
</dbReference>
<dbReference type="SUPFAM" id="SSF53649">
    <property type="entry name" value="Alkaline phosphatase-like"/>
    <property type="match status" value="1"/>
</dbReference>
<dbReference type="GO" id="GO:0016787">
    <property type="term" value="F:hydrolase activity"/>
    <property type="evidence" value="ECO:0007669"/>
    <property type="project" value="UniProtKB-ARBA"/>
</dbReference>
<evidence type="ECO:0008006" key="3">
    <source>
        <dbReference type="Google" id="ProtNLM"/>
    </source>
</evidence>
<sequence>MTNRTLVVSIDALITADIPVLRQLPNLGRVMEHASWITDIECIYPTLTYPCHATIATGCWPDRTGINNNEIPDFFAKGRMDWYWWREAIQVPTVVDFARQAGLTASTVTWPVMCASGAEYNIGEIWAPREEDDPTPWFTRANSPAVEEIFQANKHMLRWMKTPQMDEFAAKCAADIIRAHRPDLMLLHLSYVDHQRHRLGVHGDLEHAFRFIDGQMGLVLDALEETGGVENTNIVLLGDHGQLYCDEMFHLNALFHRLGWLQTAEDGSLADYQVYAANCSLSAHIYLRPEVDREMVYCVLLEQQKKYPKYLERIFTKEEAAQMHLTGDFDFVIEAGDRVCFGRALDGEQLITSVNDIKEYKPSVSTHGHLPWKGDKPPFIVAGPNAVSGRIIHGGRLIDHAPTILRLLGLEPIGMDGHPVDALVRP</sequence>
<dbReference type="PANTHER" id="PTHR10151:SF120">
    <property type="entry name" value="BIS(5'-ADENOSYL)-TRIPHOSPHATASE"/>
    <property type="match status" value="1"/>
</dbReference>
<name>A0A096BCU5_FLAPL</name>
<dbReference type="HOGENOM" id="CLU_017594_0_0_9"/>
<accession>A0A096BCU5</accession>
<evidence type="ECO:0000313" key="1">
    <source>
        <dbReference type="EMBL" id="KGF57233.1"/>
    </source>
</evidence>
<comment type="caution">
    <text evidence="1">The sequence shown here is derived from an EMBL/GenBank/DDBJ whole genome shotgun (WGS) entry which is preliminary data.</text>
</comment>
<dbReference type="InterPro" id="IPR017850">
    <property type="entry name" value="Alkaline_phosphatase_core_sf"/>
</dbReference>
<keyword evidence="2" id="KW-1185">Reference proteome</keyword>
<dbReference type="AlphaFoldDB" id="A0A096BCU5"/>
<dbReference type="PATRIC" id="fig|742738.3.peg.349"/>
<dbReference type="RefSeq" id="WP_044938448.1">
    <property type="nucleotide sequence ID" value="NZ_KN174161.1"/>
</dbReference>